<organism evidence="1 2">
    <name type="scientific">Acetobacter fallax</name>
    <dbReference type="NCBI Taxonomy" id="1737473"/>
    <lineage>
        <taxon>Bacteria</taxon>
        <taxon>Pseudomonadati</taxon>
        <taxon>Pseudomonadota</taxon>
        <taxon>Alphaproteobacteria</taxon>
        <taxon>Acetobacterales</taxon>
        <taxon>Acetobacteraceae</taxon>
        <taxon>Acetobacter</taxon>
    </lineage>
</organism>
<keyword evidence="2" id="KW-1185">Reference proteome</keyword>
<proteinExistence type="predicted"/>
<protein>
    <submittedName>
        <fullName evidence="1">Uncharacterized protein</fullName>
    </submittedName>
</protein>
<dbReference type="RefSeq" id="WP_206752438.1">
    <property type="nucleotide sequence ID" value="NZ_WOSX01000026.1"/>
</dbReference>
<reference evidence="1 2" key="1">
    <citation type="journal article" date="2020" name="Int. J. Syst. Evol. Microbiol.">
        <title>Novel acetic acid bacteria from cider fermentations: Acetobacter conturbans sp. nov. and Acetobacter fallax sp. nov.</title>
        <authorList>
            <person name="Sombolestani A.S."/>
            <person name="Cleenwerck I."/>
            <person name="Cnockaert M."/>
            <person name="Borremans W."/>
            <person name="Wieme A.D."/>
            <person name="De Vuyst L."/>
            <person name="Vandamme P."/>
        </authorList>
    </citation>
    <scope>NUCLEOTIDE SEQUENCE [LARGE SCALE GENOMIC DNA]</scope>
    <source>
        <strain evidence="1 2">LMG 1637</strain>
    </source>
</reference>
<evidence type="ECO:0000313" key="2">
    <source>
        <dbReference type="Proteomes" id="UP000615326"/>
    </source>
</evidence>
<gene>
    <name evidence="1" type="ORF">GOB84_12175</name>
</gene>
<dbReference type="EMBL" id="WOSW01000025">
    <property type="protein sequence ID" value="NHO33306.1"/>
    <property type="molecule type" value="Genomic_DNA"/>
</dbReference>
<name>A0ABX0KDT5_9PROT</name>
<accession>A0ABX0KDT5</accession>
<sequence length="77" mass="8619">MACDCLEDMNTKIEERQGGRIATAMRVVNGALAEFPVMNIIRKDKLIPEKRRGRACYAIPTFCPFCGSRYETGACDD</sequence>
<dbReference type="Proteomes" id="UP000615326">
    <property type="component" value="Unassembled WGS sequence"/>
</dbReference>
<evidence type="ECO:0000313" key="1">
    <source>
        <dbReference type="EMBL" id="NHO33306.1"/>
    </source>
</evidence>
<comment type="caution">
    <text evidence="1">The sequence shown here is derived from an EMBL/GenBank/DDBJ whole genome shotgun (WGS) entry which is preliminary data.</text>
</comment>